<dbReference type="AlphaFoldDB" id="A0A336MAG8"/>
<gene>
    <name evidence="3" type="primary">CSON014350</name>
</gene>
<reference evidence="2" key="1">
    <citation type="submission" date="2018-04" db="EMBL/GenBank/DDBJ databases">
        <authorList>
            <person name="Go L.Y."/>
            <person name="Mitchell J.A."/>
        </authorList>
    </citation>
    <scope>NUCLEOTIDE SEQUENCE</scope>
    <source>
        <tissue evidence="2">Whole organism</tissue>
    </source>
</reference>
<evidence type="ECO:0000313" key="2">
    <source>
        <dbReference type="EMBL" id="SSX06921.1"/>
    </source>
</evidence>
<evidence type="ECO:0000256" key="1">
    <source>
        <dbReference type="SAM" id="MobiDB-lite"/>
    </source>
</evidence>
<proteinExistence type="predicted"/>
<dbReference type="VEuPathDB" id="VectorBase:CSON014350"/>
<accession>A0A336MAG8</accession>
<evidence type="ECO:0000313" key="3">
    <source>
        <dbReference type="EMBL" id="SSX27265.1"/>
    </source>
</evidence>
<name>A0A336MAG8_CULSO</name>
<protein>
    <submittedName>
        <fullName evidence="3">CSON014350 protein</fullName>
    </submittedName>
</protein>
<feature type="compositionally biased region" description="Polar residues" evidence="1">
    <location>
        <begin position="32"/>
        <end position="45"/>
    </location>
</feature>
<dbReference type="EMBL" id="UFQS01000793">
    <property type="protein sequence ID" value="SSX06921.1"/>
    <property type="molecule type" value="Genomic_DNA"/>
</dbReference>
<dbReference type="EMBL" id="UFQT01000793">
    <property type="protein sequence ID" value="SSX27265.1"/>
    <property type="molecule type" value="Genomic_DNA"/>
</dbReference>
<feature type="region of interest" description="Disordered" evidence="1">
    <location>
        <begin position="24"/>
        <end position="45"/>
    </location>
</feature>
<organism evidence="3">
    <name type="scientific">Culicoides sonorensis</name>
    <name type="common">Biting midge</name>
    <dbReference type="NCBI Taxonomy" id="179676"/>
    <lineage>
        <taxon>Eukaryota</taxon>
        <taxon>Metazoa</taxon>
        <taxon>Ecdysozoa</taxon>
        <taxon>Arthropoda</taxon>
        <taxon>Hexapoda</taxon>
        <taxon>Insecta</taxon>
        <taxon>Pterygota</taxon>
        <taxon>Neoptera</taxon>
        <taxon>Endopterygota</taxon>
        <taxon>Diptera</taxon>
        <taxon>Nematocera</taxon>
        <taxon>Chironomoidea</taxon>
        <taxon>Ceratopogonidae</taxon>
        <taxon>Ceratopogoninae</taxon>
        <taxon>Culicoides</taxon>
        <taxon>Monoculicoides</taxon>
    </lineage>
</organism>
<sequence>MCVCRRHGNSLQWHCIDYTTRRSKPTKRGRKCSSSVEKGTGPSLS</sequence>
<reference evidence="3" key="2">
    <citation type="submission" date="2018-07" db="EMBL/GenBank/DDBJ databases">
        <authorList>
            <person name="Quirk P.G."/>
            <person name="Krulwich T.A."/>
        </authorList>
    </citation>
    <scope>NUCLEOTIDE SEQUENCE</scope>
</reference>